<evidence type="ECO:0000313" key="2">
    <source>
        <dbReference type="EMBL" id="MCD7460816.1"/>
    </source>
</evidence>
<evidence type="ECO:0000256" key="1">
    <source>
        <dbReference type="SAM" id="MobiDB-lite"/>
    </source>
</evidence>
<name>A0ABS8SPN2_DATST</name>
<evidence type="ECO:0000313" key="3">
    <source>
        <dbReference type="Proteomes" id="UP000823775"/>
    </source>
</evidence>
<comment type="caution">
    <text evidence="2">The sequence shown here is derived from an EMBL/GenBank/DDBJ whole genome shotgun (WGS) entry which is preliminary data.</text>
</comment>
<proteinExistence type="predicted"/>
<protein>
    <recommendedName>
        <fullName evidence="4">Secreted protein</fullName>
    </recommendedName>
</protein>
<gene>
    <name evidence="2" type="ORF">HAX54_044495</name>
</gene>
<keyword evidence="3" id="KW-1185">Reference proteome</keyword>
<accession>A0ABS8SPN2</accession>
<dbReference type="EMBL" id="JACEIK010000679">
    <property type="protein sequence ID" value="MCD7460816.1"/>
    <property type="molecule type" value="Genomic_DNA"/>
</dbReference>
<reference evidence="2 3" key="1">
    <citation type="journal article" date="2021" name="BMC Genomics">
        <title>Datura genome reveals duplications of psychoactive alkaloid biosynthetic genes and high mutation rate following tissue culture.</title>
        <authorList>
            <person name="Rajewski A."/>
            <person name="Carter-House D."/>
            <person name="Stajich J."/>
            <person name="Litt A."/>
        </authorList>
    </citation>
    <scope>NUCLEOTIDE SEQUENCE [LARGE SCALE GENOMIC DNA]</scope>
    <source>
        <strain evidence="2">AR-01</strain>
    </source>
</reference>
<feature type="region of interest" description="Disordered" evidence="1">
    <location>
        <begin position="43"/>
        <end position="66"/>
    </location>
</feature>
<dbReference type="Proteomes" id="UP000823775">
    <property type="component" value="Unassembled WGS sequence"/>
</dbReference>
<evidence type="ECO:0008006" key="4">
    <source>
        <dbReference type="Google" id="ProtNLM"/>
    </source>
</evidence>
<organism evidence="2 3">
    <name type="scientific">Datura stramonium</name>
    <name type="common">Jimsonweed</name>
    <name type="synonym">Common thornapple</name>
    <dbReference type="NCBI Taxonomy" id="4076"/>
    <lineage>
        <taxon>Eukaryota</taxon>
        <taxon>Viridiplantae</taxon>
        <taxon>Streptophyta</taxon>
        <taxon>Embryophyta</taxon>
        <taxon>Tracheophyta</taxon>
        <taxon>Spermatophyta</taxon>
        <taxon>Magnoliopsida</taxon>
        <taxon>eudicotyledons</taxon>
        <taxon>Gunneridae</taxon>
        <taxon>Pentapetalae</taxon>
        <taxon>asterids</taxon>
        <taxon>lamiids</taxon>
        <taxon>Solanales</taxon>
        <taxon>Solanaceae</taxon>
        <taxon>Solanoideae</taxon>
        <taxon>Datureae</taxon>
        <taxon>Datura</taxon>
    </lineage>
</organism>
<sequence>MKKLKFARRWHWHAQGSSTLALGQARHNSIPCTAACATPQESKRYSMREAALSQRYESRAAAPSPT</sequence>